<keyword evidence="2" id="KW-1185">Reference proteome</keyword>
<organism evidence="1 2">
    <name type="scientific">Lepraria finkii</name>
    <dbReference type="NCBI Taxonomy" id="1340010"/>
    <lineage>
        <taxon>Eukaryota</taxon>
        <taxon>Fungi</taxon>
        <taxon>Dikarya</taxon>
        <taxon>Ascomycota</taxon>
        <taxon>Pezizomycotina</taxon>
        <taxon>Lecanoromycetes</taxon>
        <taxon>OSLEUM clade</taxon>
        <taxon>Lecanoromycetidae</taxon>
        <taxon>Lecanorales</taxon>
        <taxon>Lecanorineae</taxon>
        <taxon>Stereocaulaceae</taxon>
        <taxon>Lepraria</taxon>
    </lineage>
</organism>
<evidence type="ECO:0000313" key="1">
    <source>
        <dbReference type="EMBL" id="KAL2045794.1"/>
    </source>
</evidence>
<protein>
    <submittedName>
        <fullName evidence="1">Uncharacterized protein</fullName>
    </submittedName>
</protein>
<dbReference type="Proteomes" id="UP001590951">
    <property type="component" value="Unassembled WGS sequence"/>
</dbReference>
<name>A0ABR4AJ41_9LECA</name>
<comment type="caution">
    <text evidence="1">The sequence shown here is derived from an EMBL/GenBank/DDBJ whole genome shotgun (WGS) entry which is preliminary data.</text>
</comment>
<accession>A0ABR4AJ41</accession>
<proteinExistence type="predicted"/>
<gene>
    <name evidence="1" type="ORF">ABVK25_012056</name>
</gene>
<sequence>MPETDWLRWKNFEASVRGLSEFSQHIGILEDTLDKGNCLEADLRAKDTEISSYKAGRQQMLEGFAENRRIWKEKESKLAGDLRTANNRSALSKVNSQP</sequence>
<dbReference type="EMBL" id="JBHFEH010000138">
    <property type="protein sequence ID" value="KAL2045794.1"/>
    <property type="molecule type" value="Genomic_DNA"/>
</dbReference>
<evidence type="ECO:0000313" key="2">
    <source>
        <dbReference type="Proteomes" id="UP001590951"/>
    </source>
</evidence>
<reference evidence="1 2" key="1">
    <citation type="submission" date="2024-09" db="EMBL/GenBank/DDBJ databases">
        <title>Rethinking Asexuality: The Enigmatic Case of Functional Sexual Genes in Lepraria (Stereocaulaceae).</title>
        <authorList>
            <person name="Doellman M."/>
            <person name="Sun Y."/>
            <person name="Barcenas-Pena A."/>
            <person name="Lumbsch H.T."/>
            <person name="Grewe F."/>
        </authorList>
    </citation>
    <scope>NUCLEOTIDE SEQUENCE [LARGE SCALE GENOMIC DNA]</scope>
    <source>
        <strain evidence="1 2">Grewe 0041</strain>
    </source>
</reference>